<protein>
    <submittedName>
        <fullName evidence="1">Uncharacterized protein</fullName>
    </submittedName>
</protein>
<gene>
    <name evidence="1" type="ORF">C7374_12216</name>
</gene>
<sequence>MPTIARQIADLSKMEEYNDGDTVLMLDDCRAILRAGEVGIMIRVEAVDPLMHCGIKSLVTSVMTWAARVPIPCSQWK</sequence>
<comment type="caution">
    <text evidence="1">The sequence shown here is derived from an EMBL/GenBank/DDBJ whole genome shotgun (WGS) entry which is preliminary data.</text>
</comment>
<dbReference type="Proteomes" id="UP000249453">
    <property type="component" value="Unassembled WGS sequence"/>
</dbReference>
<evidence type="ECO:0000313" key="2">
    <source>
        <dbReference type="Proteomes" id="UP000249453"/>
    </source>
</evidence>
<keyword evidence="2" id="KW-1185">Reference proteome</keyword>
<reference evidence="1 2" key="1">
    <citation type="submission" date="2018-06" db="EMBL/GenBank/DDBJ databases">
        <title>Genomic Encyclopedia of Type Strains, Phase IV (KMG-IV): sequencing the most valuable type-strain genomes for metagenomic binning, comparative biology and taxonomic classification.</title>
        <authorList>
            <person name="Goeker M."/>
        </authorList>
    </citation>
    <scope>NUCLEOTIDE SEQUENCE [LARGE SCALE GENOMIC DNA]</scope>
    <source>
        <strain evidence="1 2">DSM 26720</strain>
    </source>
</reference>
<dbReference type="EMBL" id="QLMK01000022">
    <property type="protein sequence ID" value="RAK25599.1"/>
    <property type="molecule type" value="Genomic_DNA"/>
</dbReference>
<accession>A0A364JRV1</accession>
<evidence type="ECO:0000313" key="1">
    <source>
        <dbReference type="EMBL" id="RAK25599.1"/>
    </source>
</evidence>
<dbReference type="RefSeq" id="WP_111576391.1">
    <property type="nucleotide sequence ID" value="NZ_JBHEEY010000022.1"/>
</dbReference>
<dbReference type="AlphaFoldDB" id="A0A364JRV1"/>
<organism evidence="1 2">
    <name type="scientific">Falsochrobactrum ovis</name>
    <dbReference type="NCBI Taxonomy" id="1293442"/>
    <lineage>
        <taxon>Bacteria</taxon>
        <taxon>Pseudomonadati</taxon>
        <taxon>Pseudomonadota</taxon>
        <taxon>Alphaproteobacteria</taxon>
        <taxon>Hyphomicrobiales</taxon>
        <taxon>Brucellaceae</taxon>
        <taxon>Falsochrobactrum</taxon>
    </lineage>
</organism>
<proteinExistence type="predicted"/>
<name>A0A364JRV1_9HYPH</name>